<dbReference type="EMBL" id="JBBKTX010000005">
    <property type="protein sequence ID" value="MFK4751862.1"/>
    <property type="molecule type" value="Genomic_DNA"/>
</dbReference>
<name>A0ABW8NG32_9GAMM</name>
<organism evidence="1 2">
    <name type="scientific">Oceanobacter antarcticus</name>
    <dbReference type="NCBI Taxonomy" id="3133425"/>
    <lineage>
        <taxon>Bacteria</taxon>
        <taxon>Pseudomonadati</taxon>
        <taxon>Pseudomonadota</taxon>
        <taxon>Gammaproteobacteria</taxon>
        <taxon>Oceanospirillales</taxon>
        <taxon>Oceanospirillaceae</taxon>
        <taxon>Oceanobacter</taxon>
    </lineage>
</organism>
<evidence type="ECO:0000313" key="2">
    <source>
        <dbReference type="Proteomes" id="UP001620597"/>
    </source>
</evidence>
<dbReference type="Proteomes" id="UP001620597">
    <property type="component" value="Unassembled WGS sequence"/>
</dbReference>
<sequence>MANARITKKYHTRYLADFFVECTQVQEWEEKLKAMGLEDKTDTAVDGFPASFEQEFPEIIGLGLHYCIERVELADIPRAASCWWPIDDATQYFMCYPADFPQSAVYMAIDFDEAGHDCGHSH</sequence>
<proteinExistence type="predicted"/>
<accession>A0ABW8NG32</accession>
<dbReference type="RefSeq" id="WP_416205224.1">
    <property type="nucleotide sequence ID" value="NZ_JBBKTX010000005.1"/>
</dbReference>
<reference evidence="1 2" key="1">
    <citation type="submission" date="2024-03" db="EMBL/GenBank/DDBJ databases">
        <title>High-quality draft genome sequence of Oceanobacter sp. wDCs-4.</title>
        <authorList>
            <person name="Dong C."/>
        </authorList>
    </citation>
    <scope>NUCLEOTIDE SEQUENCE [LARGE SCALE GENOMIC DNA]</scope>
    <source>
        <strain evidence="2">wDCs-4</strain>
    </source>
</reference>
<comment type="caution">
    <text evidence="1">The sequence shown here is derived from an EMBL/GenBank/DDBJ whole genome shotgun (WGS) entry which is preliminary data.</text>
</comment>
<protein>
    <submittedName>
        <fullName evidence="1">Uncharacterized protein</fullName>
    </submittedName>
</protein>
<keyword evidence="2" id="KW-1185">Reference proteome</keyword>
<gene>
    <name evidence="1" type="ORF">WG929_05505</name>
</gene>
<evidence type="ECO:0000313" key="1">
    <source>
        <dbReference type="EMBL" id="MFK4751862.1"/>
    </source>
</evidence>